<reference evidence="3 4" key="1">
    <citation type="journal article" date="2023" name="Hortic Res">
        <title>The complete reference genome for grapevine (Vitis vinifera L.) genetics and breeding.</title>
        <authorList>
            <person name="Shi X."/>
            <person name="Cao S."/>
            <person name="Wang X."/>
            <person name="Huang S."/>
            <person name="Wang Y."/>
            <person name="Liu Z."/>
            <person name="Liu W."/>
            <person name="Leng X."/>
            <person name="Peng Y."/>
            <person name="Wang N."/>
            <person name="Wang Y."/>
            <person name="Ma Z."/>
            <person name="Xu X."/>
            <person name="Zhang F."/>
            <person name="Xue H."/>
            <person name="Zhong H."/>
            <person name="Wang Y."/>
            <person name="Zhang K."/>
            <person name="Velt A."/>
            <person name="Avia K."/>
            <person name="Holtgrawe D."/>
            <person name="Grimplet J."/>
            <person name="Matus J.T."/>
            <person name="Ware D."/>
            <person name="Wu X."/>
            <person name="Wang H."/>
            <person name="Liu C."/>
            <person name="Fang Y."/>
            <person name="Rustenholz C."/>
            <person name="Cheng Z."/>
            <person name="Xiao H."/>
            <person name="Zhou Y."/>
        </authorList>
    </citation>
    <scope>NUCLEOTIDE SEQUENCE [LARGE SCALE GENOMIC DNA]</scope>
    <source>
        <strain evidence="4">cv. Pinot noir / PN40024</strain>
        <tissue evidence="3">Leaf</tissue>
    </source>
</reference>
<evidence type="ECO:0008006" key="5">
    <source>
        <dbReference type="Google" id="ProtNLM"/>
    </source>
</evidence>
<protein>
    <recommendedName>
        <fullName evidence="5">Protein BLISTER</fullName>
    </recommendedName>
</protein>
<evidence type="ECO:0000256" key="1">
    <source>
        <dbReference type="SAM" id="Coils"/>
    </source>
</evidence>
<feature type="region of interest" description="Disordered" evidence="2">
    <location>
        <begin position="614"/>
        <end position="634"/>
    </location>
</feature>
<dbReference type="EMBL" id="CP126652">
    <property type="protein sequence ID" value="WJZ87493.1"/>
    <property type="molecule type" value="Genomic_DNA"/>
</dbReference>
<dbReference type="PANTHER" id="PTHR47490:SF2">
    <property type="entry name" value="PROTEIN BLISTER"/>
    <property type="match status" value="1"/>
</dbReference>
<organism evidence="3 4">
    <name type="scientific">Vitis vinifera</name>
    <name type="common">Grape</name>
    <dbReference type="NCBI Taxonomy" id="29760"/>
    <lineage>
        <taxon>Eukaryota</taxon>
        <taxon>Viridiplantae</taxon>
        <taxon>Streptophyta</taxon>
        <taxon>Embryophyta</taxon>
        <taxon>Tracheophyta</taxon>
        <taxon>Spermatophyta</taxon>
        <taxon>Magnoliopsida</taxon>
        <taxon>eudicotyledons</taxon>
        <taxon>Gunneridae</taxon>
        <taxon>Pentapetalae</taxon>
        <taxon>rosids</taxon>
        <taxon>Vitales</taxon>
        <taxon>Vitaceae</taxon>
        <taxon>Viteae</taxon>
        <taxon>Vitis</taxon>
    </lineage>
</organism>
<keyword evidence="4" id="KW-1185">Reference proteome</keyword>
<evidence type="ECO:0000256" key="2">
    <source>
        <dbReference type="SAM" id="MobiDB-lite"/>
    </source>
</evidence>
<sequence>MASAQVLRKQEHLEAGKRRLEEFRKKKAADRAKKVASISQLQSADVSLCVQPLENEQVRVMDSDGAGISDGVGEAVTKVINNDNKKIEIFQNSEPCSSDIYAKPPFSTKDYKAFSADSVQTQVNDQGFNRYDASGFLGLVGQLAKEKNDDGGIHAGAEGSAYEIVSDQSIAFPQAIRDTDSSSSQSNFHRMEETQQKDHKSSLKSFTVIDPGISQVPLANASSENSGNAILPNNYGYANMKSSADSVHPITTAKQSAFGVGQDVPGSVDFNVHMLSNKEDKKLSSSFGYLPSTHGASPLASESSSTSFAFDVRGSSNHLPLYSVTPETNARRSRPSFLDSINVPRVPSASHLPLTEPGKAEPFFSSSSKVNSMDVLGSSASTKSLAESENFEPFSKAGNSNGPSLFDHSINSSVSVGNRVEMLRHGLDQNSLERKFEFHSQKQNEDFAALEQHIEDLTQEKFSLQRALEASRALAESLAAENSSLTDSYNQQGSVVNQLKSDMEKLQEEIKAQLVDLESFKIEYANAQLECNAADERAKLLASEVIGLEEKALRLRSSELKLERQLENSNAEISSFKKKVSSLEKERQDLQLTIDALQEEKKLLQKKVRKASANGKSIDASKSPTDRKDVSTSTDDLVNEDNACMIPETSSLEMLNSASVQANELSSFPLLPDGGQMNFEVSSVNIPADQMRMIQNINALISELALEKEELMQALVTESSQSSKLKDLNKELSRKLEVQTQRLELLTSQSMANEVIQARQPDSRIMHDNAAYADEGDEVVERVLGWIMRLFPGGPAKRRTSKLL</sequence>
<dbReference type="PANTHER" id="PTHR47490">
    <property type="entry name" value="PROTEIN BLISTER"/>
    <property type="match status" value="1"/>
</dbReference>
<evidence type="ECO:0000313" key="3">
    <source>
        <dbReference type="EMBL" id="WJZ87493.1"/>
    </source>
</evidence>
<feature type="compositionally biased region" description="Basic and acidic residues" evidence="2">
    <location>
        <begin position="189"/>
        <end position="201"/>
    </location>
</feature>
<gene>
    <name evidence="3" type="ORF">VitviT2T_006867</name>
</gene>
<feature type="region of interest" description="Disordered" evidence="2">
    <location>
        <begin position="320"/>
        <end position="342"/>
    </location>
</feature>
<keyword evidence="1" id="KW-0175">Coiled coil</keyword>
<feature type="coiled-coil region" evidence="1">
    <location>
        <begin position="694"/>
        <end position="749"/>
    </location>
</feature>
<dbReference type="InterPro" id="IPR044194">
    <property type="entry name" value="BLISTER"/>
</dbReference>
<feature type="coiled-coil region" evidence="1">
    <location>
        <begin position="440"/>
        <end position="614"/>
    </location>
</feature>
<feature type="region of interest" description="Disordered" evidence="2">
    <location>
        <begin position="179"/>
        <end position="202"/>
    </location>
</feature>
<evidence type="ECO:0000313" key="4">
    <source>
        <dbReference type="Proteomes" id="UP001227230"/>
    </source>
</evidence>
<name>A0ABY9BX35_VITVI</name>
<accession>A0ABY9BX35</accession>
<dbReference type="Proteomes" id="UP001227230">
    <property type="component" value="Chromosome 5"/>
</dbReference>
<proteinExistence type="predicted"/>